<keyword evidence="6 11" id="KW-0547">Nucleotide-binding</keyword>
<feature type="domain" description="Nucleoside diphosphate kinase-like" evidence="12">
    <location>
        <begin position="3"/>
        <end position="140"/>
    </location>
</feature>
<feature type="binding site" evidence="9">
    <location>
        <position position="87"/>
    </location>
    <ligand>
        <name>ATP</name>
        <dbReference type="ChEBI" id="CHEBI:30616"/>
    </ligand>
</feature>
<dbReference type="SMART" id="SM00562">
    <property type="entry name" value="NDK"/>
    <property type="match status" value="1"/>
</dbReference>
<dbReference type="CDD" id="cd04413">
    <property type="entry name" value="NDPk_I"/>
    <property type="match status" value="1"/>
</dbReference>
<dbReference type="Gene3D" id="3.30.70.141">
    <property type="entry name" value="Nucleoside diphosphate kinase-like domain"/>
    <property type="match status" value="1"/>
</dbReference>
<evidence type="ECO:0000256" key="7">
    <source>
        <dbReference type="ARBA" id="ARBA00022777"/>
    </source>
</evidence>
<feature type="binding site" evidence="9">
    <location>
        <position position="59"/>
    </location>
    <ligand>
        <name>ATP</name>
        <dbReference type="ChEBI" id="CHEBI:30616"/>
    </ligand>
</feature>
<dbReference type="InterPro" id="IPR023005">
    <property type="entry name" value="Nucleoside_diP_kinase_AS"/>
</dbReference>
<dbReference type="GO" id="GO:0005524">
    <property type="term" value="F:ATP binding"/>
    <property type="evidence" value="ECO:0007669"/>
    <property type="project" value="UniProtKB-KW"/>
</dbReference>
<dbReference type="GO" id="GO:0006228">
    <property type="term" value="P:UTP biosynthetic process"/>
    <property type="evidence" value="ECO:0007669"/>
    <property type="project" value="InterPro"/>
</dbReference>
<feature type="binding site" evidence="9">
    <location>
        <position position="114"/>
    </location>
    <ligand>
        <name>ATP</name>
        <dbReference type="ChEBI" id="CHEBI:30616"/>
    </ligand>
</feature>
<feature type="binding site" evidence="9">
    <location>
        <position position="11"/>
    </location>
    <ligand>
        <name>ATP</name>
        <dbReference type="ChEBI" id="CHEBI:30616"/>
    </ligand>
</feature>
<keyword evidence="8 11" id="KW-0067">ATP-binding</keyword>
<dbReference type="EC" id="2.7.4.6" evidence="3 11"/>
<dbReference type="InterPro" id="IPR001564">
    <property type="entry name" value="Nucleoside_diP_kinase"/>
</dbReference>
<feature type="binding site" evidence="9">
    <location>
        <position position="104"/>
    </location>
    <ligand>
        <name>ATP</name>
        <dbReference type="ChEBI" id="CHEBI:30616"/>
    </ligand>
</feature>
<keyword evidence="14" id="KW-1185">Reference proteome</keyword>
<dbReference type="GO" id="GO:0006241">
    <property type="term" value="P:CTP biosynthetic process"/>
    <property type="evidence" value="ECO:0007669"/>
    <property type="project" value="InterPro"/>
</dbReference>
<sequence>MSDEQTFIAIKPDGVQRGLVGPIISRFENRGFKLAALKLCSPSKEHLEQHYADLSSKPFFPGLVSYMLSGPIVAMVWEGRDAVKTGRTILGATNPLASAPGTIRGDFAIDVGRNVCHGSDSVENAKKEIALWFKPEELQKYKHSQFDWIYEKA</sequence>
<keyword evidence="7 11" id="KW-0418">Kinase</keyword>
<evidence type="ECO:0000256" key="9">
    <source>
        <dbReference type="PROSITE-ProRule" id="PRU00706"/>
    </source>
</evidence>
<dbReference type="AlphaFoldDB" id="A0A5N7BGF3"/>
<gene>
    <name evidence="13" type="ORF">BDV26DRAFT_119895</name>
</gene>
<evidence type="ECO:0000256" key="6">
    <source>
        <dbReference type="ARBA" id="ARBA00022741"/>
    </source>
</evidence>
<evidence type="ECO:0000256" key="10">
    <source>
        <dbReference type="RuleBase" id="RU004011"/>
    </source>
</evidence>
<evidence type="ECO:0000256" key="11">
    <source>
        <dbReference type="RuleBase" id="RU004013"/>
    </source>
</evidence>
<protein>
    <recommendedName>
        <fullName evidence="4 11">Nucleoside diphosphate kinase</fullName>
        <ecNumber evidence="3 11">2.7.4.6</ecNumber>
    </recommendedName>
</protein>
<feature type="active site" description="Pros-phosphohistidine intermediate" evidence="9">
    <location>
        <position position="117"/>
    </location>
</feature>
<evidence type="ECO:0000313" key="13">
    <source>
        <dbReference type="EMBL" id="KAE8380829.1"/>
    </source>
</evidence>
<evidence type="ECO:0000256" key="1">
    <source>
        <dbReference type="ARBA" id="ARBA00001946"/>
    </source>
</evidence>
<comment type="cofactor">
    <cofactor evidence="1">
        <name>Mg(2+)</name>
        <dbReference type="ChEBI" id="CHEBI:18420"/>
    </cofactor>
</comment>
<dbReference type="GO" id="GO:0004550">
    <property type="term" value="F:nucleoside diphosphate kinase activity"/>
    <property type="evidence" value="ECO:0007669"/>
    <property type="project" value="UniProtKB-EC"/>
</dbReference>
<evidence type="ECO:0000259" key="12">
    <source>
        <dbReference type="SMART" id="SM00562"/>
    </source>
</evidence>
<dbReference type="HAMAP" id="MF_00451">
    <property type="entry name" value="NDP_kinase"/>
    <property type="match status" value="1"/>
</dbReference>
<comment type="similarity">
    <text evidence="2 9 10">Belongs to the NDK family.</text>
</comment>
<feature type="binding site" evidence="9">
    <location>
        <position position="93"/>
    </location>
    <ligand>
        <name>ATP</name>
        <dbReference type="ChEBI" id="CHEBI:30616"/>
    </ligand>
</feature>
<dbReference type="PRINTS" id="PR01243">
    <property type="entry name" value="NUCDPKINASE"/>
</dbReference>
<comment type="catalytic activity">
    <reaction evidence="11">
        <text>a 2'-deoxyribonucleoside 5'-diphosphate + ATP = a 2'-deoxyribonucleoside 5'-triphosphate + ADP</text>
        <dbReference type="Rhea" id="RHEA:44640"/>
        <dbReference type="ChEBI" id="CHEBI:30616"/>
        <dbReference type="ChEBI" id="CHEBI:61560"/>
        <dbReference type="ChEBI" id="CHEBI:73316"/>
        <dbReference type="ChEBI" id="CHEBI:456216"/>
        <dbReference type="EC" id="2.7.4.6"/>
    </reaction>
</comment>
<dbReference type="FunFam" id="3.30.70.141:FF:000002">
    <property type="entry name" value="Nucleoside diphosphate kinase"/>
    <property type="match status" value="1"/>
</dbReference>
<keyword evidence="5 11" id="KW-0808">Transferase</keyword>
<evidence type="ECO:0000313" key="14">
    <source>
        <dbReference type="Proteomes" id="UP000326198"/>
    </source>
</evidence>
<reference evidence="13 14" key="1">
    <citation type="submission" date="2019-04" db="EMBL/GenBank/DDBJ databases">
        <title>Friends and foes A comparative genomics studyof 23 Aspergillus species from section Flavi.</title>
        <authorList>
            <consortium name="DOE Joint Genome Institute"/>
            <person name="Kjaerbolling I."/>
            <person name="Vesth T."/>
            <person name="Frisvad J.C."/>
            <person name="Nybo J.L."/>
            <person name="Theobald S."/>
            <person name="Kildgaard S."/>
            <person name="Isbrandt T."/>
            <person name="Kuo A."/>
            <person name="Sato A."/>
            <person name="Lyhne E.K."/>
            <person name="Kogle M.E."/>
            <person name="Wiebenga A."/>
            <person name="Kun R.S."/>
            <person name="Lubbers R.J."/>
            <person name="Makela M.R."/>
            <person name="Barry K."/>
            <person name="Chovatia M."/>
            <person name="Clum A."/>
            <person name="Daum C."/>
            <person name="Haridas S."/>
            <person name="He G."/>
            <person name="LaButti K."/>
            <person name="Lipzen A."/>
            <person name="Mondo S."/>
            <person name="Riley R."/>
            <person name="Salamov A."/>
            <person name="Simmons B.A."/>
            <person name="Magnuson J.K."/>
            <person name="Henrissat B."/>
            <person name="Mortensen U.H."/>
            <person name="Larsen T.O."/>
            <person name="Devries R.P."/>
            <person name="Grigoriev I.V."/>
            <person name="Machida M."/>
            <person name="Baker S.E."/>
            <person name="Andersen M.R."/>
        </authorList>
    </citation>
    <scope>NUCLEOTIDE SEQUENCE [LARGE SCALE GENOMIC DNA]</scope>
    <source>
        <strain evidence="13 14">IBT 29228</strain>
    </source>
</reference>
<evidence type="ECO:0000256" key="5">
    <source>
        <dbReference type="ARBA" id="ARBA00022679"/>
    </source>
</evidence>
<evidence type="ECO:0000256" key="2">
    <source>
        <dbReference type="ARBA" id="ARBA00008142"/>
    </source>
</evidence>
<evidence type="ECO:0000256" key="4">
    <source>
        <dbReference type="ARBA" id="ARBA00017632"/>
    </source>
</evidence>
<dbReference type="PROSITE" id="PS51374">
    <property type="entry name" value="NDPK_LIKE"/>
    <property type="match status" value="1"/>
</dbReference>
<organism evidence="13 14">
    <name type="scientific">Aspergillus bertholletiae</name>
    <dbReference type="NCBI Taxonomy" id="1226010"/>
    <lineage>
        <taxon>Eukaryota</taxon>
        <taxon>Fungi</taxon>
        <taxon>Dikarya</taxon>
        <taxon>Ascomycota</taxon>
        <taxon>Pezizomycotina</taxon>
        <taxon>Eurotiomycetes</taxon>
        <taxon>Eurotiomycetidae</taxon>
        <taxon>Eurotiales</taxon>
        <taxon>Aspergillaceae</taxon>
        <taxon>Aspergillus</taxon>
        <taxon>Aspergillus subgen. Circumdati</taxon>
    </lineage>
</organism>
<dbReference type="Pfam" id="PF00334">
    <property type="entry name" value="NDK"/>
    <property type="match status" value="1"/>
</dbReference>
<dbReference type="Proteomes" id="UP000326198">
    <property type="component" value="Unassembled WGS sequence"/>
</dbReference>
<evidence type="ECO:0000256" key="3">
    <source>
        <dbReference type="ARBA" id="ARBA00012966"/>
    </source>
</evidence>
<dbReference type="EMBL" id="ML736177">
    <property type="protein sequence ID" value="KAE8380829.1"/>
    <property type="molecule type" value="Genomic_DNA"/>
</dbReference>
<evidence type="ECO:0000256" key="8">
    <source>
        <dbReference type="ARBA" id="ARBA00022840"/>
    </source>
</evidence>
<dbReference type="InterPro" id="IPR036850">
    <property type="entry name" value="NDK-like_dom_sf"/>
</dbReference>
<dbReference type="GO" id="GO:0006183">
    <property type="term" value="P:GTP biosynthetic process"/>
    <property type="evidence" value="ECO:0007669"/>
    <property type="project" value="InterPro"/>
</dbReference>
<proteinExistence type="inferred from homology"/>
<dbReference type="NCBIfam" id="NF001908">
    <property type="entry name" value="PRK00668.1"/>
    <property type="match status" value="1"/>
</dbReference>
<dbReference type="OrthoDB" id="2162449at2759"/>
<dbReference type="InterPro" id="IPR034907">
    <property type="entry name" value="NDK-like_dom"/>
</dbReference>
<dbReference type="PANTHER" id="PTHR11349">
    <property type="entry name" value="NUCLEOSIDE DIPHOSPHATE KINASE"/>
    <property type="match status" value="1"/>
</dbReference>
<dbReference type="PROSITE" id="PS00469">
    <property type="entry name" value="NDPK"/>
    <property type="match status" value="1"/>
</dbReference>
<dbReference type="SUPFAM" id="SSF54919">
    <property type="entry name" value="Nucleoside diphosphate kinase, NDK"/>
    <property type="match status" value="1"/>
</dbReference>
<name>A0A5N7BGF3_9EURO</name>
<accession>A0A5N7BGF3</accession>